<comment type="caution">
    <text evidence="2">The sequence shown here is derived from an EMBL/GenBank/DDBJ whole genome shotgun (WGS) entry which is preliminary data.</text>
</comment>
<proteinExistence type="predicted"/>
<gene>
    <name evidence="2" type="ORF">NDU88_002021</name>
</gene>
<evidence type="ECO:0000313" key="2">
    <source>
        <dbReference type="EMBL" id="KAJ1081848.1"/>
    </source>
</evidence>
<feature type="region of interest" description="Disordered" evidence="1">
    <location>
        <begin position="115"/>
        <end position="155"/>
    </location>
</feature>
<evidence type="ECO:0008006" key="4">
    <source>
        <dbReference type="Google" id="ProtNLM"/>
    </source>
</evidence>
<organism evidence="2 3">
    <name type="scientific">Pleurodeles waltl</name>
    <name type="common">Iberian ribbed newt</name>
    <dbReference type="NCBI Taxonomy" id="8319"/>
    <lineage>
        <taxon>Eukaryota</taxon>
        <taxon>Metazoa</taxon>
        <taxon>Chordata</taxon>
        <taxon>Craniata</taxon>
        <taxon>Vertebrata</taxon>
        <taxon>Euteleostomi</taxon>
        <taxon>Amphibia</taxon>
        <taxon>Batrachia</taxon>
        <taxon>Caudata</taxon>
        <taxon>Salamandroidea</taxon>
        <taxon>Salamandridae</taxon>
        <taxon>Pleurodelinae</taxon>
        <taxon>Pleurodeles</taxon>
    </lineage>
</organism>
<dbReference type="GO" id="GO:0005634">
    <property type="term" value="C:nucleus"/>
    <property type="evidence" value="ECO:0007669"/>
    <property type="project" value="TreeGrafter"/>
</dbReference>
<dbReference type="PANTHER" id="PTHR23098:SF16">
    <property type="entry name" value="REGULATORY PROTEIN ZESTE"/>
    <property type="match status" value="1"/>
</dbReference>
<dbReference type="AlphaFoldDB" id="A0AAV7KSE6"/>
<sequence>MVSAHQKKGIWRAIAKDVRTLGVYHRRSTHCLKRWEDLRHWSKKTAEAQLGMASQRGRGARRTMTPLMSRILAVAYPELDGRLRASQQPQGASSGGGALAPQQEGTATHLALEGEVTESEATSWTEGEGSSTVGTGADTSDSDSSSDGSSLAVAGTSVPTASTGAVLTVVLDSVCPAPDRARGRAALVTPVVQAPWRPGSSLGVERWRIGVLKYCGRYFVFRLSVGGDRHGVCFYRRGGLSVKVAVCVGGFRHGRDSIYFSAGLLVVLPPL</sequence>
<dbReference type="Proteomes" id="UP001066276">
    <property type="component" value="Chromosome 12"/>
</dbReference>
<dbReference type="EMBL" id="JANPWB010000016">
    <property type="protein sequence ID" value="KAJ1081848.1"/>
    <property type="molecule type" value="Genomic_DNA"/>
</dbReference>
<evidence type="ECO:0000313" key="3">
    <source>
        <dbReference type="Proteomes" id="UP001066276"/>
    </source>
</evidence>
<evidence type="ECO:0000256" key="1">
    <source>
        <dbReference type="SAM" id="MobiDB-lite"/>
    </source>
</evidence>
<accession>A0AAV7KSE6</accession>
<feature type="region of interest" description="Disordered" evidence="1">
    <location>
        <begin position="83"/>
        <end position="103"/>
    </location>
</feature>
<keyword evidence="3" id="KW-1185">Reference proteome</keyword>
<reference evidence="2" key="1">
    <citation type="journal article" date="2022" name="bioRxiv">
        <title>Sequencing and chromosome-scale assembly of the giantPleurodeles waltlgenome.</title>
        <authorList>
            <person name="Brown T."/>
            <person name="Elewa A."/>
            <person name="Iarovenko S."/>
            <person name="Subramanian E."/>
            <person name="Araus A.J."/>
            <person name="Petzold A."/>
            <person name="Susuki M."/>
            <person name="Suzuki K.-i.T."/>
            <person name="Hayashi T."/>
            <person name="Toyoda A."/>
            <person name="Oliveira C."/>
            <person name="Osipova E."/>
            <person name="Leigh N.D."/>
            <person name="Simon A."/>
            <person name="Yun M.H."/>
        </authorList>
    </citation>
    <scope>NUCLEOTIDE SEQUENCE</scope>
    <source>
        <strain evidence="2">20211129_DDA</strain>
        <tissue evidence="2">Liver</tissue>
    </source>
</reference>
<feature type="compositionally biased region" description="Low complexity" evidence="1">
    <location>
        <begin position="119"/>
        <end position="150"/>
    </location>
</feature>
<name>A0AAV7KSE6_PLEWA</name>
<dbReference type="PANTHER" id="PTHR23098">
    <property type="entry name" value="AGAP001331-PA-RELATED"/>
    <property type="match status" value="1"/>
</dbReference>
<protein>
    <recommendedName>
        <fullName evidence="4">Myb-like domain-containing protein</fullName>
    </recommendedName>
</protein>